<dbReference type="Proteomes" id="UP000297540">
    <property type="component" value="Unassembled WGS sequence"/>
</dbReference>
<organism evidence="2 3">
    <name type="scientific">Mucilaginibacter psychrotolerans</name>
    <dbReference type="NCBI Taxonomy" id="1524096"/>
    <lineage>
        <taxon>Bacteria</taxon>
        <taxon>Pseudomonadati</taxon>
        <taxon>Bacteroidota</taxon>
        <taxon>Sphingobacteriia</taxon>
        <taxon>Sphingobacteriales</taxon>
        <taxon>Sphingobacteriaceae</taxon>
        <taxon>Mucilaginibacter</taxon>
    </lineage>
</organism>
<feature type="transmembrane region" description="Helical" evidence="1">
    <location>
        <begin position="32"/>
        <end position="51"/>
    </location>
</feature>
<protein>
    <submittedName>
        <fullName evidence="2">Uncharacterized protein</fullName>
    </submittedName>
</protein>
<name>A0A4Y8S8Z4_9SPHI</name>
<sequence length="192" mass="21822">MKTTKTIITCIILLMGLLQGPFIYYYCSGFRAMLFLPPYMAVGFALSVYLVIKLRHKESNTPFIRVGCFVGIGLGIAALLSEDLIEYLDWKLRRGTRNEIVEQVKKGSLEGGRLSARYFPPISNGNNYLGVEKSDDKTVSVEFLINAGYLDHYSAFLYTNDPDKIKEIEERIAAGKSEGYNKLDTNWYRVNY</sequence>
<keyword evidence="3" id="KW-1185">Reference proteome</keyword>
<keyword evidence="1" id="KW-0472">Membrane</keyword>
<reference evidence="2 3" key="1">
    <citation type="journal article" date="2017" name="Int. J. Syst. Evol. Microbiol.">
        <title>Mucilaginibacterpsychrotolerans sp. nov., isolated from peatlands.</title>
        <authorList>
            <person name="Deng Y."/>
            <person name="Shen L."/>
            <person name="Xu B."/>
            <person name="Liu Y."/>
            <person name="Gu Z."/>
            <person name="Liu H."/>
            <person name="Zhou Y."/>
        </authorList>
    </citation>
    <scope>NUCLEOTIDE SEQUENCE [LARGE SCALE GENOMIC DNA]</scope>
    <source>
        <strain evidence="2 3">NH7-4</strain>
    </source>
</reference>
<dbReference type="AlphaFoldDB" id="A0A4Y8S8Z4"/>
<feature type="transmembrane region" description="Helical" evidence="1">
    <location>
        <begin position="63"/>
        <end position="81"/>
    </location>
</feature>
<proteinExistence type="predicted"/>
<evidence type="ECO:0000313" key="3">
    <source>
        <dbReference type="Proteomes" id="UP000297540"/>
    </source>
</evidence>
<dbReference type="OrthoDB" id="839184at2"/>
<keyword evidence="1" id="KW-1133">Transmembrane helix</keyword>
<dbReference type="RefSeq" id="WP_133234353.1">
    <property type="nucleotide sequence ID" value="NZ_SOZE01000026.1"/>
</dbReference>
<accession>A0A4Y8S8Z4</accession>
<dbReference type="EMBL" id="SOZE01000026">
    <property type="protein sequence ID" value="TFF34826.1"/>
    <property type="molecule type" value="Genomic_DNA"/>
</dbReference>
<evidence type="ECO:0000256" key="1">
    <source>
        <dbReference type="SAM" id="Phobius"/>
    </source>
</evidence>
<feature type="transmembrane region" description="Helical" evidence="1">
    <location>
        <begin position="7"/>
        <end position="26"/>
    </location>
</feature>
<keyword evidence="1" id="KW-0812">Transmembrane</keyword>
<evidence type="ECO:0000313" key="2">
    <source>
        <dbReference type="EMBL" id="TFF34826.1"/>
    </source>
</evidence>
<gene>
    <name evidence="2" type="ORF">E2R66_20805</name>
</gene>
<comment type="caution">
    <text evidence="2">The sequence shown here is derived from an EMBL/GenBank/DDBJ whole genome shotgun (WGS) entry which is preliminary data.</text>
</comment>